<comment type="subcellular location">
    <subcellularLocation>
        <location evidence="1">Nucleus</location>
    </subcellularLocation>
</comment>
<accession>A0A8D8A3Z4</accession>
<protein>
    <submittedName>
        <fullName evidence="2">(northern house mosquito) hypothetical protein</fullName>
    </submittedName>
</protein>
<dbReference type="InterPro" id="IPR009057">
    <property type="entry name" value="Homeodomain-like_sf"/>
</dbReference>
<evidence type="ECO:0000256" key="1">
    <source>
        <dbReference type="ARBA" id="ARBA00004123"/>
    </source>
</evidence>
<dbReference type="AlphaFoldDB" id="A0A8D8A3Z4"/>
<proteinExistence type="predicted"/>
<name>A0A8D8A3Z4_CULPI</name>
<dbReference type="EMBL" id="HBUE01014333">
    <property type="protein sequence ID" value="CAG6449904.1"/>
    <property type="molecule type" value="Transcribed_RNA"/>
</dbReference>
<dbReference type="SUPFAM" id="SSF46689">
    <property type="entry name" value="Homeodomain-like"/>
    <property type="match status" value="1"/>
</dbReference>
<dbReference type="GO" id="GO:0005634">
    <property type="term" value="C:nucleus"/>
    <property type="evidence" value="ECO:0007669"/>
    <property type="project" value="UniProtKB-SubCell"/>
</dbReference>
<evidence type="ECO:0000313" key="2">
    <source>
        <dbReference type="EMBL" id="CAG6449904.1"/>
    </source>
</evidence>
<sequence length="128" mass="15427">MYGYYCLKLSKVELAKIYGKHPTTILNWIQRYDENQIHTRKERERTSLKFTAEERAWIVQLYQSYPVLLLDDTWPDSRRRLLLLDARRDFDNFFRLHANLSTAVGNLLPFDKFSPKCHPCSHRVFSFR</sequence>
<organism evidence="2">
    <name type="scientific">Culex pipiens</name>
    <name type="common">House mosquito</name>
    <dbReference type="NCBI Taxonomy" id="7175"/>
    <lineage>
        <taxon>Eukaryota</taxon>
        <taxon>Metazoa</taxon>
        <taxon>Ecdysozoa</taxon>
        <taxon>Arthropoda</taxon>
        <taxon>Hexapoda</taxon>
        <taxon>Insecta</taxon>
        <taxon>Pterygota</taxon>
        <taxon>Neoptera</taxon>
        <taxon>Endopterygota</taxon>
        <taxon>Diptera</taxon>
        <taxon>Nematocera</taxon>
        <taxon>Culicoidea</taxon>
        <taxon>Culicidae</taxon>
        <taxon>Culicinae</taxon>
        <taxon>Culicini</taxon>
        <taxon>Culex</taxon>
        <taxon>Culex</taxon>
    </lineage>
</organism>
<reference evidence="2" key="1">
    <citation type="submission" date="2021-05" db="EMBL/GenBank/DDBJ databases">
        <authorList>
            <person name="Alioto T."/>
            <person name="Alioto T."/>
            <person name="Gomez Garrido J."/>
        </authorList>
    </citation>
    <scope>NUCLEOTIDE SEQUENCE</scope>
</reference>